<dbReference type="GO" id="GO:0015935">
    <property type="term" value="C:small ribosomal subunit"/>
    <property type="evidence" value="ECO:0007669"/>
    <property type="project" value="InterPro"/>
</dbReference>
<accession>A0A485MMK7</accession>
<dbReference type="GO" id="GO:0003735">
    <property type="term" value="F:structural constituent of ribosome"/>
    <property type="evidence" value="ECO:0007669"/>
    <property type="project" value="InterPro"/>
</dbReference>
<name>A0A485MMK7_LYNPA</name>
<protein>
    <recommendedName>
        <fullName evidence="4">40S ribosomal protein SA</fullName>
    </recommendedName>
</protein>
<dbReference type="Gene3D" id="3.40.50.10490">
    <property type="entry name" value="Glucose-6-phosphate isomerase like protein, domain 1"/>
    <property type="match status" value="1"/>
</dbReference>
<sequence length="223" mass="24820">MSRDLYVLQVKEEGVLKFPAAGTHLGGTNLDFQIEQCIYKRKSDGIYIINLKRIWEKLLLAACAIVATENPIDVSVISSRNTGQTIVIAGHVTPGNSLTRSPQPFQNRVVTDPRADHQSLSEASYVNLPSIALCNTDSPLPCVDIAIPCNKKGAHSLGLIWQMLAQEVLCVRGTIPREHPWEVVRDLYFCRDPEEVENEEQTAALKAVTRSNFRVNEQLQLLS</sequence>
<dbReference type="PANTHER" id="PTHR11489">
    <property type="entry name" value="40S RIBOSOMAL PROTEIN SA"/>
    <property type="match status" value="1"/>
</dbReference>
<dbReference type="Pfam" id="PF00318">
    <property type="entry name" value="Ribosomal_S2"/>
    <property type="match status" value="1"/>
</dbReference>
<dbReference type="SUPFAM" id="SSF52313">
    <property type="entry name" value="Ribosomal protein S2"/>
    <property type="match status" value="1"/>
</dbReference>
<gene>
    <name evidence="5" type="ORF">LYPA_23C003016</name>
</gene>
<keyword evidence="2 5" id="KW-0689">Ribosomal protein</keyword>
<dbReference type="AlphaFoldDB" id="A0A485MMK7"/>
<comment type="similarity">
    <text evidence="1">Belongs to the universal ribosomal protein uS2 family.</text>
</comment>
<evidence type="ECO:0000256" key="4">
    <source>
        <dbReference type="ARBA" id="ARBA00035401"/>
    </source>
</evidence>
<organism evidence="5 6">
    <name type="scientific">Lynx pardinus</name>
    <name type="common">Iberian lynx</name>
    <name type="synonym">Felis pardina</name>
    <dbReference type="NCBI Taxonomy" id="191816"/>
    <lineage>
        <taxon>Eukaryota</taxon>
        <taxon>Metazoa</taxon>
        <taxon>Chordata</taxon>
        <taxon>Craniata</taxon>
        <taxon>Vertebrata</taxon>
        <taxon>Euteleostomi</taxon>
        <taxon>Mammalia</taxon>
        <taxon>Eutheria</taxon>
        <taxon>Laurasiatheria</taxon>
        <taxon>Carnivora</taxon>
        <taxon>Feliformia</taxon>
        <taxon>Felidae</taxon>
        <taxon>Felinae</taxon>
        <taxon>Lynx</taxon>
    </lineage>
</organism>
<evidence type="ECO:0000256" key="3">
    <source>
        <dbReference type="ARBA" id="ARBA00023274"/>
    </source>
</evidence>
<evidence type="ECO:0000256" key="1">
    <source>
        <dbReference type="ARBA" id="ARBA00006242"/>
    </source>
</evidence>
<evidence type="ECO:0000313" key="5">
    <source>
        <dbReference type="EMBL" id="VFV20936.1"/>
    </source>
</evidence>
<dbReference type="InterPro" id="IPR023591">
    <property type="entry name" value="Ribosomal_uS2_flav_dom_sf"/>
</dbReference>
<proteinExistence type="inferred from homology"/>
<keyword evidence="3" id="KW-0687">Ribonucleoprotein</keyword>
<evidence type="ECO:0000313" key="6">
    <source>
        <dbReference type="Proteomes" id="UP000386466"/>
    </source>
</evidence>
<dbReference type="PRINTS" id="PR00395">
    <property type="entry name" value="RIBOSOMALS2"/>
</dbReference>
<dbReference type="Proteomes" id="UP000386466">
    <property type="component" value="Unassembled WGS sequence"/>
</dbReference>
<dbReference type="CDD" id="cd01425">
    <property type="entry name" value="RPS2"/>
    <property type="match status" value="1"/>
</dbReference>
<reference evidence="5 6" key="1">
    <citation type="submission" date="2019-01" db="EMBL/GenBank/DDBJ databases">
        <authorList>
            <person name="Alioto T."/>
            <person name="Alioto T."/>
        </authorList>
    </citation>
    <scope>NUCLEOTIDE SEQUENCE [LARGE SCALE GENOMIC DNA]</scope>
</reference>
<dbReference type="InterPro" id="IPR001865">
    <property type="entry name" value="Ribosomal_uS2"/>
</dbReference>
<evidence type="ECO:0000256" key="2">
    <source>
        <dbReference type="ARBA" id="ARBA00022980"/>
    </source>
</evidence>
<dbReference type="EMBL" id="CAAGRJ010003174">
    <property type="protein sequence ID" value="VFV20936.1"/>
    <property type="molecule type" value="Genomic_DNA"/>
</dbReference>
<keyword evidence="6" id="KW-1185">Reference proteome</keyword>
<dbReference type="GO" id="GO:0006412">
    <property type="term" value="P:translation"/>
    <property type="evidence" value="ECO:0007669"/>
    <property type="project" value="InterPro"/>
</dbReference>
<dbReference type="InterPro" id="IPR005707">
    <property type="entry name" value="Ribosomal_uS2_euk/arc"/>
</dbReference>